<dbReference type="EMBL" id="JBHSFT010000049">
    <property type="protein sequence ID" value="MFC4664396.1"/>
    <property type="molecule type" value="Genomic_DNA"/>
</dbReference>
<dbReference type="RefSeq" id="WP_226894952.1">
    <property type="nucleotide sequence ID" value="NZ_JBHSFT010000049.1"/>
</dbReference>
<dbReference type="Proteomes" id="UP001595988">
    <property type="component" value="Unassembled WGS sequence"/>
</dbReference>
<accession>A0ABV9K3Y5</accession>
<keyword evidence="2" id="KW-1185">Reference proteome</keyword>
<reference evidence="2" key="1">
    <citation type="journal article" date="2019" name="Int. J. Syst. Evol. Microbiol.">
        <title>The Global Catalogue of Microorganisms (GCM) 10K type strain sequencing project: providing services to taxonomists for standard genome sequencing and annotation.</title>
        <authorList>
            <consortium name="The Broad Institute Genomics Platform"/>
            <consortium name="The Broad Institute Genome Sequencing Center for Infectious Disease"/>
            <person name="Wu L."/>
            <person name="Ma J."/>
        </authorList>
    </citation>
    <scope>NUCLEOTIDE SEQUENCE [LARGE SCALE GENOMIC DNA]</scope>
    <source>
        <strain evidence="2">CCUG 37257</strain>
    </source>
</reference>
<gene>
    <name evidence="1" type="ORF">ACFO3P_19645</name>
</gene>
<proteinExistence type="predicted"/>
<organism evidence="1 2">
    <name type="scientific">Oceanobacillus aidingensis</name>
    <dbReference type="NCBI Taxonomy" id="645964"/>
    <lineage>
        <taxon>Bacteria</taxon>
        <taxon>Bacillati</taxon>
        <taxon>Bacillota</taxon>
        <taxon>Bacilli</taxon>
        <taxon>Bacillales</taxon>
        <taxon>Bacillaceae</taxon>
        <taxon>Oceanobacillus</taxon>
    </lineage>
</organism>
<evidence type="ECO:0000313" key="2">
    <source>
        <dbReference type="Proteomes" id="UP001595988"/>
    </source>
</evidence>
<evidence type="ECO:0000313" key="1">
    <source>
        <dbReference type="EMBL" id="MFC4664396.1"/>
    </source>
</evidence>
<name>A0ABV9K3Y5_9BACI</name>
<sequence>MNKMAGVCVRQACLLTSMLEKSKEKYGKLFQGFEPVSSKRIGLAYRKSVFGAQTGQAYKVY</sequence>
<protein>
    <submittedName>
        <fullName evidence="1">Uncharacterized protein</fullName>
    </submittedName>
</protein>
<comment type="caution">
    <text evidence="1">The sequence shown here is derived from an EMBL/GenBank/DDBJ whole genome shotgun (WGS) entry which is preliminary data.</text>
</comment>